<keyword evidence="3" id="KW-1185">Reference proteome</keyword>
<dbReference type="OrthoDB" id="5297827at2"/>
<dbReference type="AlphaFoldDB" id="A0A4R5B6K9"/>
<protein>
    <recommendedName>
        <fullName evidence="1">PepSY domain-containing protein</fullName>
    </recommendedName>
</protein>
<sequence length="141" mass="14981">MAHSAPSQSLSRMLALCHRARPRKGRRRPVRNVVIAAATVVSLMAAGGGVAFAAGSGQADPLKERKQEAAFTAAHVGQAKVSRDDAVGTAQKAHSGRVVDVHLQDEGHGLRWEVKPDDGKHVHEVQIDAQTGKIVSDQLDD</sequence>
<dbReference type="Proteomes" id="UP000295578">
    <property type="component" value="Unassembled WGS sequence"/>
</dbReference>
<dbReference type="Pfam" id="PF03413">
    <property type="entry name" value="PepSY"/>
    <property type="match status" value="1"/>
</dbReference>
<feature type="domain" description="PepSY" evidence="1">
    <location>
        <begin position="80"/>
        <end position="136"/>
    </location>
</feature>
<proteinExistence type="predicted"/>
<dbReference type="EMBL" id="SMKY01000071">
    <property type="protein sequence ID" value="TDD81928.1"/>
    <property type="molecule type" value="Genomic_DNA"/>
</dbReference>
<evidence type="ECO:0000313" key="3">
    <source>
        <dbReference type="Proteomes" id="UP000295578"/>
    </source>
</evidence>
<accession>A0A4R5B6K9</accession>
<organism evidence="2 3">
    <name type="scientific">Actinomadura darangshiensis</name>
    <dbReference type="NCBI Taxonomy" id="705336"/>
    <lineage>
        <taxon>Bacteria</taxon>
        <taxon>Bacillati</taxon>
        <taxon>Actinomycetota</taxon>
        <taxon>Actinomycetes</taxon>
        <taxon>Streptosporangiales</taxon>
        <taxon>Thermomonosporaceae</taxon>
        <taxon>Actinomadura</taxon>
    </lineage>
</organism>
<dbReference type="InterPro" id="IPR025711">
    <property type="entry name" value="PepSY"/>
</dbReference>
<comment type="caution">
    <text evidence="2">The sequence shown here is derived from an EMBL/GenBank/DDBJ whole genome shotgun (WGS) entry which is preliminary data.</text>
</comment>
<evidence type="ECO:0000259" key="1">
    <source>
        <dbReference type="Pfam" id="PF03413"/>
    </source>
</evidence>
<dbReference type="Gene3D" id="3.10.450.40">
    <property type="match status" value="1"/>
</dbReference>
<reference evidence="2 3" key="1">
    <citation type="submission" date="2019-03" db="EMBL/GenBank/DDBJ databases">
        <title>Draft genome sequences of novel Actinobacteria.</title>
        <authorList>
            <person name="Sahin N."/>
            <person name="Ay H."/>
            <person name="Saygin H."/>
        </authorList>
    </citation>
    <scope>NUCLEOTIDE SEQUENCE [LARGE SCALE GENOMIC DNA]</scope>
    <source>
        <strain evidence="2 3">DSM 45941</strain>
    </source>
</reference>
<gene>
    <name evidence="2" type="ORF">E1293_17625</name>
</gene>
<name>A0A4R5B6K9_9ACTN</name>
<evidence type="ECO:0000313" key="2">
    <source>
        <dbReference type="EMBL" id="TDD81928.1"/>
    </source>
</evidence>